<dbReference type="Proteomes" id="UP000466931">
    <property type="component" value="Chromosome"/>
</dbReference>
<evidence type="ECO:0000313" key="1">
    <source>
        <dbReference type="EMBL" id="BBZ36173.1"/>
    </source>
</evidence>
<evidence type="ECO:0000313" key="2">
    <source>
        <dbReference type="Proteomes" id="UP000466931"/>
    </source>
</evidence>
<organism evidence="1 2">
    <name type="scientific">Mycolicibacterium confluentis</name>
    <dbReference type="NCBI Taxonomy" id="28047"/>
    <lineage>
        <taxon>Bacteria</taxon>
        <taxon>Bacillati</taxon>
        <taxon>Actinomycetota</taxon>
        <taxon>Actinomycetes</taxon>
        <taxon>Mycobacteriales</taxon>
        <taxon>Mycobacteriaceae</taxon>
        <taxon>Mycolicibacterium</taxon>
    </lineage>
</organism>
<accession>A0A7I7Y4W3</accession>
<dbReference type="RefSeq" id="WP_085151971.1">
    <property type="nucleotide sequence ID" value="NZ_AP022612.1"/>
</dbReference>
<proteinExistence type="predicted"/>
<reference evidence="1" key="2">
    <citation type="submission" date="2020-02" db="EMBL/GenBank/DDBJ databases">
        <authorList>
            <person name="Matsumoto Y."/>
            <person name="Motooka D."/>
            <person name="Nakamura S."/>
        </authorList>
    </citation>
    <scope>NUCLEOTIDE SEQUENCE</scope>
    <source>
        <strain evidence="1">JCM 13671</strain>
    </source>
</reference>
<keyword evidence="2" id="KW-1185">Reference proteome</keyword>
<dbReference type="Pfam" id="PF12277">
    <property type="entry name" value="DUF3618"/>
    <property type="match status" value="1"/>
</dbReference>
<dbReference type="InterPro" id="IPR022062">
    <property type="entry name" value="DUF3618"/>
</dbReference>
<dbReference type="OrthoDB" id="4641350at2"/>
<dbReference type="EMBL" id="AP022612">
    <property type="protein sequence ID" value="BBZ36173.1"/>
    <property type="molecule type" value="Genomic_DNA"/>
</dbReference>
<dbReference type="AlphaFoldDB" id="A0A7I7Y4W3"/>
<reference evidence="1" key="1">
    <citation type="journal article" date="2019" name="Emerg. Microbes Infect.">
        <title>Comprehensive subspecies identification of 175 nontuberculous mycobacteria species based on 7547 genomic profiles.</title>
        <authorList>
            <person name="Matsumoto Y."/>
            <person name="Kinjo T."/>
            <person name="Motooka D."/>
            <person name="Nabeya D."/>
            <person name="Jung N."/>
            <person name="Uechi K."/>
            <person name="Horii T."/>
            <person name="Iida T."/>
            <person name="Fujita J."/>
            <person name="Nakamura S."/>
        </authorList>
    </citation>
    <scope>NUCLEOTIDE SEQUENCE [LARGE SCALE GENOMIC DNA]</scope>
    <source>
        <strain evidence="1">JCM 13671</strain>
    </source>
</reference>
<protein>
    <submittedName>
        <fullName evidence="1">Uncharacterized protein</fullName>
    </submittedName>
</protein>
<sequence>MNPNPEPGPSADMDELRADIDATRQQLGETVSALSDKLDVKGRVEQKAAETKADIAHRTAELSDTVRRRPAIPVGAVVAVAALVGAVIWLRRRR</sequence>
<gene>
    <name evidence="1" type="ORF">MCNF_47780</name>
</gene>
<name>A0A7I7Y4W3_9MYCO</name>